<evidence type="ECO:0000256" key="1">
    <source>
        <dbReference type="SAM" id="Coils"/>
    </source>
</evidence>
<sequence>MVAISLYRGNLHRVPDVTRRWLMPTNGISLKDFRSLLSRRSTALSRLRSAAGTSSNPNPILHKVKQEKEEEPTNAVCCPARPQEEQPPKVINPKEEEEEEKPALNGKGKEGKGSDGDDCVAKSVGVSGSLPGSNPIVLENASDPADGHGNSQGEKAVAVSQNPNLEANKNVDTVNDQEKRKREIEEKLKILNAKKHNLVQVLKQILNAEEELKRRNNMQGMTIRPSGPLHIDTTNDSGSLTRQVTPRLGSDANLGGEMEGGEPDDISNHNMHSRHLLRMSSTSPSSDSPLRRPYIQHNAVPHPSRATGSPSRFAPIGHQSHPANLPSVSVSGTNYIASSPSPAASGGTSVFRDARLPSPWN</sequence>
<organism evidence="3 4">
    <name type="scientific">Vitis rotundifolia</name>
    <name type="common">Muscadine grape</name>
    <dbReference type="NCBI Taxonomy" id="103349"/>
    <lineage>
        <taxon>Eukaryota</taxon>
        <taxon>Viridiplantae</taxon>
        <taxon>Streptophyta</taxon>
        <taxon>Embryophyta</taxon>
        <taxon>Tracheophyta</taxon>
        <taxon>Spermatophyta</taxon>
        <taxon>Magnoliopsida</taxon>
        <taxon>eudicotyledons</taxon>
        <taxon>Gunneridae</taxon>
        <taxon>Pentapetalae</taxon>
        <taxon>rosids</taxon>
        <taxon>Vitales</taxon>
        <taxon>Vitaceae</taxon>
        <taxon>Viteae</taxon>
        <taxon>Vitis</taxon>
    </lineage>
</organism>
<proteinExistence type="predicted"/>
<feature type="coiled-coil region" evidence="1">
    <location>
        <begin position="174"/>
        <end position="218"/>
    </location>
</feature>
<feature type="compositionally biased region" description="Low complexity" evidence="2">
    <location>
        <begin position="278"/>
        <end position="293"/>
    </location>
</feature>
<name>A0AA38YVA7_VITRO</name>
<keyword evidence="1" id="KW-0175">Coiled coil</keyword>
<gene>
    <name evidence="3" type="ORF">PVL29_022341</name>
</gene>
<feature type="compositionally biased region" description="Polar residues" evidence="2">
    <location>
        <begin position="326"/>
        <end position="336"/>
    </location>
</feature>
<feature type="region of interest" description="Disordered" evidence="2">
    <location>
        <begin position="46"/>
        <end position="154"/>
    </location>
</feature>
<dbReference type="PANTHER" id="PTHR36764">
    <property type="entry name" value="TRNA (ILE)-LYSIDINE SYNTHASE"/>
    <property type="match status" value="1"/>
</dbReference>
<comment type="caution">
    <text evidence="3">The sequence shown here is derived from an EMBL/GenBank/DDBJ whole genome shotgun (WGS) entry which is preliminary data.</text>
</comment>
<reference evidence="3 4" key="1">
    <citation type="journal article" date="2023" name="BMC Biotechnol.">
        <title>Vitis rotundifolia cv Carlos genome sequencing.</title>
        <authorList>
            <person name="Huff M."/>
            <person name="Hulse-Kemp A."/>
            <person name="Scheffler B."/>
            <person name="Youngblood R."/>
            <person name="Simpson S."/>
            <person name="Babiker E."/>
            <person name="Staton M."/>
        </authorList>
    </citation>
    <scope>NUCLEOTIDE SEQUENCE [LARGE SCALE GENOMIC DNA]</scope>
    <source>
        <tissue evidence="3">Leaf</tissue>
    </source>
</reference>
<dbReference type="PANTHER" id="PTHR36764:SF1">
    <property type="entry name" value="TRNA (ILE)-LYSIDINE SYNTHASE"/>
    <property type="match status" value="1"/>
</dbReference>
<accession>A0AA38YVA7</accession>
<feature type="region of interest" description="Disordered" evidence="2">
    <location>
        <begin position="220"/>
        <end position="361"/>
    </location>
</feature>
<evidence type="ECO:0000313" key="3">
    <source>
        <dbReference type="EMBL" id="KAJ9677284.1"/>
    </source>
</evidence>
<evidence type="ECO:0000256" key="2">
    <source>
        <dbReference type="SAM" id="MobiDB-lite"/>
    </source>
</evidence>
<dbReference type="AlphaFoldDB" id="A0AA38YVA7"/>
<dbReference type="GO" id="GO:0009507">
    <property type="term" value="C:chloroplast"/>
    <property type="evidence" value="ECO:0007669"/>
    <property type="project" value="TreeGrafter"/>
</dbReference>
<evidence type="ECO:0000313" key="4">
    <source>
        <dbReference type="Proteomes" id="UP001168098"/>
    </source>
</evidence>
<keyword evidence="4" id="KW-1185">Reference proteome</keyword>
<protein>
    <submittedName>
        <fullName evidence="3">Uncharacterized protein</fullName>
    </submittedName>
</protein>
<dbReference type="Proteomes" id="UP001168098">
    <property type="component" value="Unassembled WGS sequence"/>
</dbReference>
<dbReference type="EMBL" id="JARBHA010000017">
    <property type="protein sequence ID" value="KAJ9677284.1"/>
    <property type="molecule type" value="Genomic_DNA"/>
</dbReference>
<feature type="compositionally biased region" description="Polar residues" evidence="2">
    <location>
        <begin position="232"/>
        <end position="244"/>
    </location>
</feature>